<dbReference type="AlphaFoldDB" id="A0A1Y5P9F1"/>
<sequence length="490" mass="52191">MGFSLADLDRWDPGSIRAVATAAVDRANHFREVAHNQGAIIAKLEWEGASREAAVARARAISRSLLNHADECDQAGRDVSSAASEVESIKAEWARIQRMADRWGITIDVATESLECFPSADPEQQAENERHLQIVHDAIVDLLRRADSTDQHLGTAVGNATSDMADGDSAETPLAADPVQRRNQIAAFRAEFGREPVSDSDWSTAAALDPHSYNPKNNGVEANIVIARIRPVPGQGAVRTNLFIPSKDVWAPALEFPIFNGHPLPYDNNLGDNRGFDPSVVPEESRVAIYTDFENGIIVARQNPSANADTGQVRAGTPDISAVQQTSGAVLLRYNAADPFSPGGEKPAKAIPFSVNGTLGISPGIDGPRVGGTVTSFPALEVYSDRNGTTTPLLRSWPSFTADASGPLIGLLPHKDVGDPGIVGSFNSVLPRFEPPQPGPVHGLQPVTVTPPISIVPPGNFTPFGPATAGDAPVVRTYTPFQGDEFLPPR</sequence>
<organism evidence="1">
    <name type="scientific">uncultured Mycobacterium sp</name>
    <dbReference type="NCBI Taxonomy" id="171292"/>
    <lineage>
        <taxon>Bacteria</taxon>
        <taxon>Bacillati</taxon>
        <taxon>Actinomycetota</taxon>
        <taxon>Actinomycetes</taxon>
        <taxon>Mycobacteriales</taxon>
        <taxon>Mycobacteriaceae</taxon>
        <taxon>Mycobacterium</taxon>
        <taxon>environmental samples</taxon>
    </lineage>
</organism>
<gene>
    <name evidence="1" type="ORF">MHPYR_210110</name>
</gene>
<protein>
    <submittedName>
        <fullName evidence="1">Uncharacterized protein</fullName>
    </submittedName>
</protein>
<proteinExistence type="predicted"/>
<name>A0A1Y5P9F1_9MYCO</name>
<accession>A0A1Y5P9F1</accession>
<reference evidence="1" key="1">
    <citation type="submission" date="2016-03" db="EMBL/GenBank/DDBJ databases">
        <authorList>
            <person name="Ploux O."/>
        </authorList>
    </citation>
    <scope>NUCLEOTIDE SEQUENCE</scope>
    <source>
        <strain evidence="1">UC10</strain>
    </source>
</reference>
<dbReference type="EMBL" id="FLQS01000014">
    <property type="protein sequence ID" value="SBS75325.1"/>
    <property type="molecule type" value="Genomic_DNA"/>
</dbReference>
<evidence type="ECO:0000313" key="1">
    <source>
        <dbReference type="EMBL" id="SBS75325.1"/>
    </source>
</evidence>